<dbReference type="EMBL" id="CP002160">
    <property type="protein sequence ID" value="ADL53140.1"/>
    <property type="molecule type" value="Genomic_DNA"/>
</dbReference>
<dbReference type="PROSITE" id="PS50206">
    <property type="entry name" value="RHODANESE_3"/>
    <property type="match status" value="1"/>
</dbReference>
<accession>D9SVS9</accession>
<dbReference type="PANTHER" id="PTHR43031:SF17">
    <property type="entry name" value="SULFURTRANSFERASE YTWF-RELATED"/>
    <property type="match status" value="1"/>
</dbReference>
<proteinExistence type="predicted"/>
<feature type="domain" description="Rhodanese" evidence="1">
    <location>
        <begin position="14"/>
        <end position="99"/>
    </location>
</feature>
<dbReference type="PANTHER" id="PTHR43031">
    <property type="entry name" value="FAD-DEPENDENT OXIDOREDUCTASE"/>
    <property type="match status" value="1"/>
</dbReference>
<protein>
    <submittedName>
        <fullName evidence="2">Rhodanese domain protein</fullName>
    </submittedName>
</protein>
<organism evidence="2 3">
    <name type="scientific">Clostridium cellulovorans (strain ATCC 35296 / DSM 3052 / OCM 3 / 743B)</name>
    <dbReference type="NCBI Taxonomy" id="573061"/>
    <lineage>
        <taxon>Bacteria</taxon>
        <taxon>Bacillati</taxon>
        <taxon>Bacillota</taxon>
        <taxon>Clostridia</taxon>
        <taxon>Eubacteriales</taxon>
        <taxon>Clostridiaceae</taxon>
        <taxon>Clostridium</taxon>
    </lineage>
</organism>
<dbReference type="InterPro" id="IPR036873">
    <property type="entry name" value="Rhodanese-like_dom_sf"/>
</dbReference>
<dbReference type="eggNOG" id="COG0607">
    <property type="taxonomic scope" value="Bacteria"/>
</dbReference>
<gene>
    <name evidence="2" type="ordered locus">Clocel_3462</name>
</gene>
<evidence type="ECO:0000313" key="2">
    <source>
        <dbReference type="EMBL" id="ADL53140.1"/>
    </source>
</evidence>
<keyword evidence="3" id="KW-1185">Reference proteome</keyword>
<dbReference type="SMART" id="SM00450">
    <property type="entry name" value="RHOD"/>
    <property type="match status" value="1"/>
</dbReference>
<sequence length="99" mass="11139">MDYNILSVHDLNGRLGEIDLIDIRDEYEYKTGHIPTAKNIPMSEILNNTEDYLEEDKEYYIVCQSGGRSSIACATLSSKGYKVINVSGGTSSYFHPLEK</sequence>
<dbReference type="InterPro" id="IPR050229">
    <property type="entry name" value="GlpE_sulfurtransferase"/>
</dbReference>
<reference evidence="2 3" key="1">
    <citation type="submission" date="2010-08" db="EMBL/GenBank/DDBJ databases">
        <title>Complete sequence of Clostridium cellulovorans 743B.</title>
        <authorList>
            <consortium name="US DOE Joint Genome Institute"/>
            <person name="Lucas S."/>
            <person name="Copeland A."/>
            <person name="Lapidus A."/>
            <person name="Cheng J.-F."/>
            <person name="Bruce D."/>
            <person name="Goodwin L."/>
            <person name="Pitluck S."/>
            <person name="Chertkov O."/>
            <person name="Detter J.C."/>
            <person name="Han C."/>
            <person name="Tapia R."/>
            <person name="Land M."/>
            <person name="Hauser L."/>
            <person name="Chang Y.-J."/>
            <person name="Jeffries C."/>
            <person name="Kyrpides N."/>
            <person name="Ivanova N."/>
            <person name="Mikhailova N."/>
            <person name="Hemme C.L."/>
            <person name="Woyke T."/>
        </authorList>
    </citation>
    <scope>NUCLEOTIDE SEQUENCE [LARGE SCALE GENOMIC DNA]</scope>
    <source>
        <strain evidence="3">ATCC 35296 / DSM 3052 / OCM 3 / 743B</strain>
    </source>
</reference>
<dbReference type="Pfam" id="PF00581">
    <property type="entry name" value="Rhodanese"/>
    <property type="match status" value="1"/>
</dbReference>
<dbReference type="RefSeq" id="WP_010073539.1">
    <property type="nucleotide sequence ID" value="NC_014393.1"/>
</dbReference>
<name>D9SVS9_CLOC7</name>
<dbReference type="Gene3D" id="3.40.250.10">
    <property type="entry name" value="Rhodanese-like domain"/>
    <property type="match status" value="1"/>
</dbReference>
<dbReference type="OrthoDB" id="9800872at2"/>
<evidence type="ECO:0000259" key="1">
    <source>
        <dbReference type="PROSITE" id="PS50206"/>
    </source>
</evidence>
<dbReference type="CDD" id="cd00158">
    <property type="entry name" value="RHOD"/>
    <property type="match status" value="1"/>
</dbReference>
<dbReference type="AlphaFoldDB" id="D9SVS9"/>
<dbReference type="HOGENOM" id="CLU_089574_13_2_9"/>
<dbReference type="Proteomes" id="UP000002730">
    <property type="component" value="Chromosome"/>
</dbReference>
<dbReference type="SUPFAM" id="SSF52821">
    <property type="entry name" value="Rhodanese/Cell cycle control phosphatase"/>
    <property type="match status" value="1"/>
</dbReference>
<dbReference type="KEGG" id="ccb:Clocel_3462"/>
<dbReference type="InterPro" id="IPR001763">
    <property type="entry name" value="Rhodanese-like_dom"/>
</dbReference>
<dbReference type="STRING" id="573061.Clocel_3462"/>
<evidence type="ECO:0000313" key="3">
    <source>
        <dbReference type="Proteomes" id="UP000002730"/>
    </source>
</evidence>